<proteinExistence type="inferred from homology"/>
<dbReference type="PANTHER" id="PTHR47505:SF1">
    <property type="entry name" value="DNA UTILIZATION PROTEIN YHGH"/>
    <property type="match status" value="1"/>
</dbReference>
<evidence type="ECO:0000259" key="2">
    <source>
        <dbReference type="Pfam" id="PF00156"/>
    </source>
</evidence>
<dbReference type="InterPro" id="IPR000836">
    <property type="entry name" value="PRTase_dom"/>
</dbReference>
<reference evidence="4 5" key="1">
    <citation type="submission" date="2019-03" db="EMBL/GenBank/DDBJ databases">
        <title>Genomic Encyclopedia of Type Strains, Phase IV (KMG-IV): sequencing the most valuable type-strain genomes for metagenomic binning, comparative biology and taxonomic classification.</title>
        <authorList>
            <person name="Goeker M."/>
        </authorList>
    </citation>
    <scope>NUCLEOTIDE SEQUENCE [LARGE SCALE GENOMIC DNA]</scope>
    <source>
        <strain evidence="4 5">DSM 19610</strain>
    </source>
</reference>
<dbReference type="InterPro" id="IPR029057">
    <property type="entry name" value="PRTase-like"/>
</dbReference>
<dbReference type="InterPro" id="IPR044005">
    <property type="entry name" value="DZR_2"/>
</dbReference>
<accession>A0A4V2PGJ6</accession>
<dbReference type="Pfam" id="PF18912">
    <property type="entry name" value="DZR_2"/>
    <property type="match status" value="1"/>
</dbReference>
<organism evidence="4 5">
    <name type="scientific">Thiogranum longum</name>
    <dbReference type="NCBI Taxonomy" id="1537524"/>
    <lineage>
        <taxon>Bacteria</taxon>
        <taxon>Pseudomonadati</taxon>
        <taxon>Pseudomonadota</taxon>
        <taxon>Gammaproteobacteria</taxon>
        <taxon>Chromatiales</taxon>
        <taxon>Ectothiorhodospiraceae</taxon>
        <taxon>Thiogranum</taxon>
    </lineage>
</organism>
<feature type="domain" description="Phosphoribosyltransferase" evidence="2">
    <location>
        <begin position="178"/>
        <end position="228"/>
    </location>
</feature>
<comment type="similarity">
    <text evidence="1">Belongs to the ComF/GntX family.</text>
</comment>
<dbReference type="Proteomes" id="UP000295707">
    <property type="component" value="Unassembled WGS sequence"/>
</dbReference>
<evidence type="ECO:0000313" key="5">
    <source>
        <dbReference type="Proteomes" id="UP000295707"/>
    </source>
</evidence>
<dbReference type="OrthoDB" id="9793412at2"/>
<comment type="caution">
    <text evidence="4">The sequence shown here is derived from an EMBL/GenBank/DDBJ whole genome shotgun (WGS) entry which is preliminary data.</text>
</comment>
<sequence>MVYNWLNITRNWLFPASCRLCAAATHHELSICHHCYRELPWLPPGCTTCATPQPTAGNLTQCEACLRLSPDLDRVLALFEYRAPVDQWVRGLKFHGDLTLAKLLGQLLAEHAPERQNVLLVPVPLHRHRLRQRGFNQALEIARPLRRRGYRIDAHCCSRKRHTPPQSELPAKARLHNLHDAFEVRHSVKGNNIVLIDDVFTTGSTLNSLAASLKEAGAVKVEAWVIARTAGPGTR</sequence>
<dbReference type="EMBL" id="SMFX01000001">
    <property type="protein sequence ID" value="TCK17066.1"/>
    <property type="molecule type" value="Genomic_DNA"/>
</dbReference>
<protein>
    <submittedName>
        <fullName evidence="4">ComF family protein</fullName>
    </submittedName>
</protein>
<name>A0A4V2PGJ6_9GAMM</name>
<evidence type="ECO:0000259" key="3">
    <source>
        <dbReference type="Pfam" id="PF18912"/>
    </source>
</evidence>
<dbReference type="PANTHER" id="PTHR47505">
    <property type="entry name" value="DNA UTILIZATION PROTEIN YHGH"/>
    <property type="match status" value="1"/>
</dbReference>
<dbReference type="CDD" id="cd06223">
    <property type="entry name" value="PRTases_typeI"/>
    <property type="match status" value="1"/>
</dbReference>
<dbReference type="Gene3D" id="3.40.50.2020">
    <property type="match status" value="1"/>
</dbReference>
<feature type="domain" description="Double zinc ribbon" evidence="3">
    <location>
        <begin position="11"/>
        <end position="66"/>
    </location>
</feature>
<evidence type="ECO:0000313" key="4">
    <source>
        <dbReference type="EMBL" id="TCK17066.1"/>
    </source>
</evidence>
<gene>
    <name evidence="4" type="ORF">DFR30_0286</name>
</gene>
<dbReference type="AlphaFoldDB" id="A0A4V2PGJ6"/>
<evidence type="ECO:0000256" key="1">
    <source>
        <dbReference type="ARBA" id="ARBA00008007"/>
    </source>
</evidence>
<dbReference type="Pfam" id="PF00156">
    <property type="entry name" value="Pribosyltran"/>
    <property type="match status" value="1"/>
</dbReference>
<dbReference type="InterPro" id="IPR051910">
    <property type="entry name" value="ComF/GntX_DNA_util-trans"/>
</dbReference>
<keyword evidence="5" id="KW-1185">Reference proteome</keyword>
<dbReference type="SUPFAM" id="SSF53271">
    <property type="entry name" value="PRTase-like"/>
    <property type="match status" value="1"/>
</dbReference>